<accession>A0ABQ4A7C3</accession>
<evidence type="ECO:0000313" key="2">
    <source>
        <dbReference type="EMBL" id="GIE26772.1"/>
    </source>
</evidence>
<name>A0ABQ4A7C3_9ACTN</name>
<feature type="domain" description="DUF4132" evidence="1">
    <location>
        <begin position="250"/>
        <end position="280"/>
    </location>
</feature>
<gene>
    <name evidence="2" type="ORF">Ahu01nite_098740</name>
</gene>
<dbReference type="Pfam" id="PF13569">
    <property type="entry name" value="DUF4132"/>
    <property type="match status" value="1"/>
</dbReference>
<evidence type="ECO:0000259" key="1">
    <source>
        <dbReference type="Pfam" id="PF13569"/>
    </source>
</evidence>
<protein>
    <recommendedName>
        <fullName evidence="1">DUF4132 domain-containing protein</fullName>
    </recommendedName>
</protein>
<keyword evidence="3" id="KW-1185">Reference proteome</keyword>
<dbReference type="EMBL" id="BOMN01000152">
    <property type="protein sequence ID" value="GIE26772.1"/>
    <property type="molecule type" value="Genomic_DNA"/>
</dbReference>
<evidence type="ECO:0000313" key="3">
    <source>
        <dbReference type="Proteomes" id="UP000603200"/>
    </source>
</evidence>
<comment type="caution">
    <text evidence="2">The sequence shown here is derived from an EMBL/GenBank/DDBJ whole genome shotgun (WGS) entry which is preliminary data.</text>
</comment>
<dbReference type="InterPro" id="IPR025406">
    <property type="entry name" value="DUF4132"/>
</dbReference>
<dbReference type="Proteomes" id="UP000603200">
    <property type="component" value="Unassembled WGS sequence"/>
</dbReference>
<organism evidence="2 3">
    <name type="scientific">Winogradskya humida</name>
    <dbReference type="NCBI Taxonomy" id="113566"/>
    <lineage>
        <taxon>Bacteria</taxon>
        <taxon>Bacillati</taxon>
        <taxon>Actinomycetota</taxon>
        <taxon>Actinomycetes</taxon>
        <taxon>Micromonosporales</taxon>
        <taxon>Micromonosporaceae</taxon>
        <taxon>Winogradskya</taxon>
    </lineage>
</organism>
<sequence length="290" mass="30967">MPAAVGRPGRTRRQAEDALRFLAGAGHEDAVCDGATEYGSEAAAAVETLLGADPLVMPPGHIPKLPYWARPSVLPSVLMREGSVVLPESAVRHALTALALCRPGEPYAALPAIRAAYDPASLAGFGWELLQSWLLAGAPAADGWPLTVLGLIGDDDTARRLTPAILSWPGDGGHVRAAVGVEVLAALGRPATVIQLNTVVQRTKFRPLRKAAAEKLQDVADRLKITAEQLAGRLVPDFGIAADVHERTVTLAESLAQWQDLFLDYEIVQPFPQLGRETWQCFGNTAFISH</sequence>
<proteinExistence type="predicted"/>
<reference evidence="2 3" key="1">
    <citation type="submission" date="2021-01" db="EMBL/GenBank/DDBJ databases">
        <title>Whole genome shotgun sequence of Actinoplanes humidus NBRC 14915.</title>
        <authorList>
            <person name="Komaki H."/>
            <person name="Tamura T."/>
        </authorList>
    </citation>
    <scope>NUCLEOTIDE SEQUENCE [LARGE SCALE GENOMIC DNA]</scope>
    <source>
        <strain evidence="2 3">NBRC 14915</strain>
    </source>
</reference>